<dbReference type="InterPro" id="IPR015381">
    <property type="entry name" value="XLF-like_N"/>
</dbReference>
<keyword evidence="2" id="KW-0227">DNA damage</keyword>
<proteinExistence type="predicted"/>
<reference evidence="7 8" key="1">
    <citation type="journal article" date="2011" name="Proc. Natl. Acad. Sci. U.S.A.">
        <title>Comparative genomics of xylose-fermenting fungi for enhanced biofuel production.</title>
        <authorList>
            <person name="Wohlbach D.J."/>
            <person name="Kuo A."/>
            <person name="Sato T.K."/>
            <person name="Potts K.M."/>
            <person name="Salamov A.A."/>
            <person name="LaButti K.M."/>
            <person name="Sun H."/>
            <person name="Clum A."/>
            <person name="Pangilinan J.L."/>
            <person name="Lindquist E.A."/>
            <person name="Lucas S."/>
            <person name="Lapidus A."/>
            <person name="Jin M."/>
            <person name="Gunawan C."/>
            <person name="Balan V."/>
            <person name="Dale B.E."/>
            <person name="Jeffries T.W."/>
            <person name="Zinkel R."/>
            <person name="Barry K.W."/>
            <person name="Grigoriev I.V."/>
            <person name="Gasch A.P."/>
        </authorList>
    </citation>
    <scope>NUCLEOTIDE SEQUENCE [LARGE SCALE GENOMIC DNA]</scope>
    <source>
        <strain evidence="8">NRRL Y-27907 / 11-Y1</strain>
    </source>
</reference>
<evidence type="ECO:0000256" key="2">
    <source>
        <dbReference type="ARBA" id="ARBA00022763"/>
    </source>
</evidence>
<dbReference type="OrthoDB" id="4025958at2759"/>
<evidence type="ECO:0000259" key="6">
    <source>
        <dbReference type="Pfam" id="PF09302"/>
    </source>
</evidence>
<dbReference type="AlphaFoldDB" id="G3AV21"/>
<evidence type="ECO:0000313" key="8">
    <source>
        <dbReference type="Proteomes" id="UP000000709"/>
    </source>
</evidence>
<feature type="domain" description="XLF-like N-terminal" evidence="6">
    <location>
        <begin position="7"/>
        <end position="108"/>
    </location>
</feature>
<dbReference type="OMA" id="TNFKQSH"/>
<protein>
    <recommendedName>
        <fullName evidence="6">XLF-like N-terminal domain-containing protein</fullName>
    </recommendedName>
</protein>
<keyword evidence="4" id="KW-0539">Nucleus</keyword>
<evidence type="ECO:0000256" key="4">
    <source>
        <dbReference type="ARBA" id="ARBA00023242"/>
    </source>
</evidence>
<name>G3AV21_SPAPN</name>
<evidence type="ECO:0000256" key="1">
    <source>
        <dbReference type="ARBA" id="ARBA00004123"/>
    </source>
</evidence>
<dbReference type="EMBL" id="GL996506">
    <property type="protein sequence ID" value="EGW30095.1"/>
    <property type="molecule type" value="Genomic_DNA"/>
</dbReference>
<organism evidence="8">
    <name type="scientific">Spathaspora passalidarum (strain NRRL Y-27907 / 11-Y1)</name>
    <dbReference type="NCBI Taxonomy" id="619300"/>
    <lineage>
        <taxon>Eukaryota</taxon>
        <taxon>Fungi</taxon>
        <taxon>Dikarya</taxon>
        <taxon>Ascomycota</taxon>
        <taxon>Saccharomycotina</taxon>
        <taxon>Pichiomycetes</taxon>
        <taxon>Debaryomycetaceae</taxon>
        <taxon>Spathaspora</taxon>
    </lineage>
</organism>
<feature type="compositionally biased region" description="Basic residues" evidence="5">
    <location>
        <begin position="295"/>
        <end position="306"/>
    </location>
</feature>
<evidence type="ECO:0000313" key="7">
    <source>
        <dbReference type="EMBL" id="EGW30095.1"/>
    </source>
</evidence>
<evidence type="ECO:0000256" key="3">
    <source>
        <dbReference type="ARBA" id="ARBA00023204"/>
    </source>
</evidence>
<dbReference type="eggNOG" id="ENOG502RQ6Z">
    <property type="taxonomic scope" value="Eukaryota"/>
</dbReference>
<evidence type="ECO:0000256" key="5">
    <source>
        <dbReference type="SAM" id="MobiDB-lite"/>
    </source>
</evidence>
<dbReference type="InterPro" id="IPR038051">
    <property type="entry name" value="XRCC4-like_N_sf"/>
</dbReference>
<dbReference type="KEGG" id="spaa:SPAPADRAFT_144617"/>
<keyword evidence="3" id="KW-0234">DNA repair</keyword>
<dbReference type="InParanoid" id="G3AV21"/>
<dbReference type="HOGENOM" id="CLU_076947_0_0_1"/>
<dbReference type="STRING" id="619300.G3AV21"/>
<sequence>MLLPKLWKSCNLPFLESPCIYGFSIADGYGFYLTDFTSLWNQRLNQDELIAVAAENGLEDVTNECMANLLCALEESVSNKDNLSFTQADNVIECKLTGEFNWTFTLTKRSPEQTVTFLSQLNYQQFSNNVYLTHQINNLQKIIAVKDTFIKFLTENFKQTHGLDLINKYKRMNKQDIEAIEQFNKIRWSKASAIEYRKVRTSKKRSEMEELSKNINEAIGNSWKFANSFYTNEEELEEQLSPIKIHPDLSPIKSSSPPPPGAKKKLKFGALGVKPSLPKPHTPVAPTGATPTPSPRKKKQKIGSLH</sequence>
<dbReference type="GO" id="GO:0006303">
    <property type="term" value="P:double-strand break repair via nonhomologous end joining"/>
    <property type="evidence" value="ECO:0007669"/>
    <property type="project" value="UniProtKB-ARBA"/>
</dbReference>
<dbReference type="Pfam" id="PF09302">
    <property type="entry name" value="XLF"/>
    <property type="match status" value="1"/>
</dbReference>
<accession>G3AV21</accession>
<gene>
    <name evidence="7" type="ORF">SPAPADRAFT_144617</name>
</gene>
<keyword evidence="8" id="KW-1185">Reference proteome</keyword>
<feature type="region of interest" description="Disordered" evidence="5">
    <location>
        <begin position="246"/>
        <end position="306"/>
    </location>
</feature>
<dbReference type="RefSeq" id="XP_007377861.1">
    <property type="nucleotide sequence ID" value="XM_007377799.1"/>
</dbReference>
<dbReference type="GO" id="GO:0005634">
    <property type="term" value="C:nucleus"/>
    <property type="evidence" value="ECO:0007669"/>
    <property type="project" value="UniProtKB-SubCell"/>
</dbReference>
<dbReference type="Gene3D" id="2.170.210.10">
    <property type="entry name" value="DNA double-strand break repair and VJ recombination XRCC4, N-terminal"/>
    <property type="match status" value="1"/>
</dbReference>
<dbReference type="Proteomes" id="UP000000709">
    <property type="component" value="Unassembled WGS sequence"/>
</dbReference>
<dbReference type="GeneID" id="18870649"/>
<comment type="subcellular location">
    <subcellularLocation>
        <location evidence="1">Nucleus</location>
    </subcellularLocation>
</comment>